<evidence type="ECO:0000256" key="1">
    <source>
        <dbReference type="SAM" id="MobiDB-lite"/>
    </source>
</evidence>
<reference evidence="3" key="1">
    <citation type="journal article" date="2021" name="Nat. Commun.">
        <title>Genetic determinants of endophytism in the Arabidopsis root mycobiome.</title>
        <authorList>
            <person name="Mesny F."/>
            <person name="Miyauchi S."/>
            <person name="Thiergart T."/>
            <person name="Pickel B."/>
            <person name="Atanasova L."/>
            <person name="Karlsson M."/>
            <person name="Huettel B."/>
            <person name="Barry K.W."/>
            <person name="Haridas S."/>
            <person name="Chen C."/>
            <person name="Bauer D."/>
            <person name="Andreopoulos W."/>
            <person name="Pangilinan J."/>
            <person name="LaButti K."/>
            <person name="Riley R."/>
            <person name="Lipzen A."/>
            <person name="Clum A."/>
            <person name="Drula E."/>
            <person name="Henrissat B."/>
            <person name="Kohler A."/>
            <person name="Grigoriev I.V."/>
            <person name="Martin F.M."/>
            <person name="Hacquard S."/>
        </authorList>
    </citation>
    <scope>NUCLEOTIDE SEQUENCE</scope>
    <source>
        <strain evidence="3">MPI-CAGE-CH-0235</strain>
    </source>
</reference>
<comment type="caution">
    <text evidence="3">The sequence shown here is derived from an EMBL/GenBank/DDBJ whole genome shotgun (WGS) entry which is preliminary data.</text>
</comment>
<organism evidence="3 4">
    <name type="scientific">Stachybotrys elegans</name>
    <dbReference type="NCBI Taxonomy" id="80388"/>
    <lineage>
        <taxon>Eukaryota</taxon>
        <taxon>Fungi</taxon>
        <taxon>Dikarya</taxon>
        <taxon>Ascomycota</taxon>
        <taxon>Pezizomycotina</taxon>
        <taxon>Sordariomycetes</taxon>
        <taxon>Hypocreomycetidae</taxon>
        <taxon>Hypocreales</taxon>
        <taxon>Stachybotryaceae</taxon>
        <taxon>Stachybotrys</taxon>
    </lineage>
</organism>
<dbReference type="EMBL" id="JAGPNK010000009">
    <property type="protein sequence ID" value="KAH7313665.1"/>
    <property type="molecule type" value="Genomic_DNA"/>
</dbReference>
<evidence type="ECO:0000256" key="2">
    <source>
        <dbReference type="SAM" id="SignalP"/>
    </source>
</evidence>
<sequence length="187" mass="18370">MSLNKILLIAGAAAVAMAAEPLAERDLESCMSAVQGAAAIIADMPTPEPAVQTALASLAATASVTACEIPAVTGAAGEGLTSYISGLVSFYAANSDSLNAIISECNDVPEIQSQLAAVPTDLVACTSLSFAEVTGSPEPESDETSGTASPTSTNPPPAETPNAAAPRATGVAMAAVAMAGLFAAQAM</sequence>
<dbReference type="Proteomes" id="UP000813444">
    <property type="component" value="Unassembled WGS sequence"/>
</dbReference>
<protein>
    <submittedName>
        <fullName evidence="3">Uncharacterized protein</fullName>
    </submittedName>
</protein>
<gene>
    <name evidence="3" type="ORF">B0I35DRAFT_276721</name>
</gene>
<feature type="region of interest" description="Disordered" evidence="1">
    <location>
        <begin position="132"/>
        <end position="166"/>
    </location>
</feature>
<proteinExistence type="predicted"/>
<feature type="signal peptide" evidence="2">
    <location>
        <begin position="1"/>
        <end position="18"/>
    </location>
</feature>
<feature type="chain" id="PRO_5035434914" evidence="2">
    <location>
        <begin position="19"/>
        <end position="187"/>
    </location>
</feature>
<evidence type="ECO:0000313" key="4">
    <source>
        <dbReference type="Proteomes" id="UP000813444"/>
    </source>
</evidence>
<evidence type="ECO:0000313" key="3">
    <source>
        <dbReference type="EMBL" id="KAH7313665.1"/>
    </source>
</evidence>
<name>A0A8K0WP46_9HYPO</name>
<dbReference type="AlphaFoldDB" id="A0A8K0WP46"/>
<accession>A0A8K0WP46</accession>
<keyword evidence="4" id="KW-1185">Reference proteome</keyword>
<keyword evidence="2" id="KW-0732">Signal</keyword>